<dbReference type="Pfam" id="PF00320">
    <property type="entry name" value="GATA"/>
    <property type="match status" value="2"/>
</dbReference>
<dbReference type="CDD" id="cd00202">
    <property type="entry name" value="ZnF_GATA"/>
    <property type="match status" value="1"/>
</dbReference>
<dbReference type="PANTHER" id="PTHR10071:SF281">
    <property type="entry name" value="BOX A-BINDING FACTOR-RELATED"/>
    <property type="match status" value="1"/>
</dbReference>
<dbReference type="Gene3D" id="3.30.50.10">
    <property type="entry name" value="Erythroid Transcription Factor GATA-1, subunit A"/>
    <property type="match status" value="2"/>
</dbReference>
<dbReference type="GO" id="GO:0045944">
    <property type="term" value="P:positive regulation of transcription by RNA polymerase II"/>
    <property type="evidence" value="ECO:0007669"/>
    <property type="project" value="TreeGrafter"/>
</dbReference>
<dbReference type="InterPro" id="IPR000679">
    <property type="entry name" value="Znf_GATA"/>
</dbReference>
<dbReference type="Proteomes" id="UP000616769">
    <property type="component" value="Unassembled WGS sequence"/>
</dbReference>
<name>A0A131ZZM0_SARSC</name>
<feature type="region of interest" description="Disordered" evidence="8">
    <location>
        <begin position="533"/>
        <end position="566"/>
    </location>
</feature>
<feature type="compositionally biased region" description="Low complexity" evidence="8">
    <location>
        <begin position="539"/>
        <end position="565"/>
    </location>
</feature>
<evidence type="ECO:0000256" key="4">
    <source>
        <dbReference type="ARBA" id="ARBA00022833"/>
    </source>
</evidence>
<evidence type="ECO:0000256" key="7">
    <source>
        <dbReference type="ARBA" id="ARBA00023242"/>
    </source>
</evidence>
<dbReference type="InterPro" id="IPR013088">
    <property type="entry name" value="Znf_NHR/GATA"/>
</dbReference>
<keyword evidence="6" id="KW-0804">Transcription</keyword>
<dbReference type="PRINTS" id="PR00619">
    <property type="entry name" value="GATAZNFINGER"/>
</dbReference>
<protein>
    <submittedName>
        <fullName evidence="10">Transcription factor GATA-like protein</fullName>
    </submittedName>
</protein>
<reference evidence="10 11" key="1">
    <citation type="journal article" date="2015" name="Parasit. Vectors">
        <title>Draft genome of the scabies mite.</title>
        <authorList>
            <person name="Rider S.D.Jr."/>
            <person name="Morgan M.S."/>
            <person name="Arlian L.G."/>
        </authorList>
    </citation>
    <scope>NUCLEOTIDE SEQUENCE [LARGE SCALE GENOMIC DNA]</scope>
    <source>
        <strain evidence="10">Arlian Lab</strain>
    </source>
</reference>
<evidence type="ECO:0000259" key="9">
    <source>
        <dbReference type="PROSITE" id="PS50114"/>
    </source>
</evidence>
<evidence type="ECO:0000256" key="1">
    <source>
        <dbReference type="ARBA" id="ARBA00004123"/>
    </source>
</evidence>
<dbReference type="GO" id="GO:0000122">
    <property type="term" value="P:negative regulation of transcription by RNA polymerase II"/>
    <property type="evidence" value="ECO:0007669"/>
    <property type="project" value="TreeGrafter"/>
</dbReference>
<dbReference type="PANTHER" id="PTHR10071">
    <property type="entry name" value="TRANSCRIPTION FACTOR GATA FAMILY MEMBER"/>
    <property type="match status" value="1"/>
</dbReference>
<dbReference type="OrthoDB" id="6489427at2759"/>
<evidence type="ECO:0000256" key="8">
    <source>
        <dbReference type="SAM" id="MobiDB-lite"/>
    </source>
</evidence>
<keyword evidence="4" id="KW-0862">Zinc</keyword>
<dbReference type="SMART" id="SM00401">
    <property type="entry name" value="ZnF_GATA"/>
    <property type="match status" value="2"/>
</dbReference>
<dbReference type="GO" id="GO:0000981">
    <property type="term" value="F:DNA-binding transcription factor activity, RNA polymerase II-specific"/>
    <property type="evidence" value="ECO:0007669"/>
    <property type="project" value="TreeGrafter"/>
</dbReference>
<evidence type="ECO:0000313" key="11">
    <source>
        <dbReference type="Proteomes" id="UP000616769"/>
    </source>
</evidence>
<evidence type="ECO:0000313" key="10">
    <source>
        <dbReference type="EMBL" id="KPM04308.1"/>
    </source>
</evidence>
<gene>
    <name evidence="10" type="ORF">QR98_0027510</name>
</gene>
<comment type="subcellular location">
    <subcellularLocation>
        <location evidence="1">Nucleus</location>
    </subcellularLocation>
</comment>
<evidence type="ECO:0000256" key="2">
    <source>
        <dbReference type="ARBA" id="ARBA00022723"/>
    </source>
</evidence>
<dbReference type="GO" id="GO:0005634">
    <property type="term" value="C:nucleus"/>
    <property type="evidence" value="ECO:0007669"/>
    <property type="project" value="UniProtKB-SubCell"/>
</dbReference>
<dbReference type="PROSITE" id="PS50114">
    <property type="entry name" value="GATA_ZN_FINGER_2"/>
    <property type="match status" value="2"/>
</dbReference>
<evidence type="ECO:0000256" key="6">
    <source>
        <dbReference type="ARBA" id="ARBA00023163"/>
    </source>
</evidence>
<dbReference type="EMBL" id="JXLN01008185">
    <property type="protein sequence ID" value="KPM04308.1"/>
    <property type="molecule type" value="Genomic_DNA"/>
</dbReference>
<feature type="domain" description="GATA-type" evidence="9">
    <location>
        <begin position="270"/>
        <end position="323"/>
    </location>
</feature>
<organism evidence="10 11">
    <name type="scientific">Sarcoptes scabiei</name>
    <name type="common">Itch mite</name>
    <name type="synonym">Acarus scabiei</name>
    <dbReference type="NCBI Taxonomy" id="52283"/>
    <lineage>
        <taxon>Eukaryota</taxon>
        <taxon>Metazoa</taxon>
        <taxon>Ecdysozoa</taxon>
        <taxon>Arthropoda</taxon>
        <taxon>Chelicerata</taxon>
        <taxon>Arachnida</taxon>
        <taxon>Acari</taxon>
        <taxon>Acariformes</taxon>
        <taxon>Sarcoptiformes</taxon>
        <taxon>Astigmata</taxon>
        <taxon>Psoroptidia</taxon>
        <taxon>Sarcoptoidea</taxon>
        <taxon>Sarcoptidae</taxon>
        <taxon>Sarcoptinae</taxon>
        <taxon>Sarcoptes</taxon>
    </lineage>
</organism>
<dbReference type="AlphaFoldDB" id="A0A131ZZM0"/>
<feature type="domain" description="GATA-type" evidence="9">
    <location>
        <begin position="235"/>
        <end position="272"/>
    </location>
</feature>
<feature type="region of interest" description="Disordered" evidence="8">
    <location>
        <begin position="110"/>
        <end position="130"/>
    </location>
</feature>
<evidence type="ECO:0000256" key="5">
    <source>
        <dbReference type="ARBA" id="ARBA00023015"/>
    </source>
</evidence>
<keyword evidence="7" id="KW-0539">Nucleus</keyword>
<sequence length="769" mass="87028">MDLNHFDTRLEFQNSNSINHIDDNQEYSSPPPLPLPLPHHHHYCYYSSLSYDDFQINLNHQDRQQQSRYHQTKESQFLMSYQLSNLSASIQHNRTDIEIQIENEQYDYSTKSPSFHSHQVSNQTRLNSSNYNSNEFDSISTQYPIKSIAIDNLNDTCTNLIESNTSNIDFDTIVNERNSNEDNKNFTELDSNPIGLDPIELLESNQKSLSTFVPIDSNDEFVGDPNENSRIHLNCHQQRECANCFTTNTPLWRRFGPNKFLCNACGLYQRVNDLSCANCGTKNTSMWRRNNLGESVCNACGLYFRLNGVNRPIEMRKEAIRSRKRRTKPMLLLRAMLGPDFFDPKRSLTFENDNDRTLQSNESNQSKSSIITSESISTSLKCTEILSLPSTTATTTTTTTMMMADDLKSSIDSVSQSSSSQSLSSSTTSSSSSTSSSLERLLNYRPRILSSVKLEEKLREEMKWHNNKTLMMKKKNKKMMMMMKGGGGEEKKAMKSFSFVKKFDPNRNEIVEENAQSLRSINDRNGTDTILFPNTSPCNNNNNNHNNTILNRNNNNNNNNNNNSNLDVKKSTIIFYDDCDGDDKQTNRLSNSFWNRIENEESIVIENDVDAADDDGGGDCNAKNCSRIDPQQQSIERSNFHYEPNRNEPNRFGSNGNDLGKIFSPILSPTTPTSSSSSSSLLFHSDCWYNRQVSLNSIDSSSTSTSSSFFSGSMNPYCLNREISELDKNLVFGTGTSQSTAAATTRTPPPPISTLTSEILSPIPFVSIY</sequence>
<proteinExistence type="predicted"/>
<dbReference type="PROSITE" id="PS00344">
    <property type="entry name" value="GATA_ZN_FINGER_1"/>
    <property type="match status" value="1"/>
</dbReference>
<dbReference type="SUPFAM" id="SSF57716">
    <property type="entry name" value="Glucocorticoid receptor-like (DNA-binding domain)"/>
    <property type="match status" value="2"/>
</dbReference>
<evidence type="ECO:0000256" key="3">
    <source>
        <dbReference type="ARBA" id="ARBA00022771"/>
    </source>
</evidence>
<comment type="caution">
    <text evidence="10">The sequence shown here is derived from an EMBL/GenBank/DDBJ whole genome shotgun (WGS) entry which is preliminary data.</text>
</comment>
<dbReference type="VEuPathDB" id="VectorBase:SSCA005211"/>
<feature type="compositionally biased region" description="Low complexity" evidence="8">
    <location>
        <begin position="410"/>
        <end position="437"/>
    </location>
</feature>
<keyword evidence="5" id="KW-0805">Transcription regulation</keyword>
<feature type="region of interest" description="Disordered" evidence="8">
    <location>
        <begin position="410"/>
        <end position="439"/>
    </location>
</feature>
<accession>A0A131ZZM0</accession>
<dbReference type="GO" id="GO:0000978">
    <property type="term" value="F:RNA polymerase II cis-regulatory region sequence-specific DNA binding"/>
    <property type="evidence" value="ECO:0007669"/>
    <property type="project" value="TreeGrafter"/>
</dbReference>
<dbReference type="InterPro" id="IPR039355">
    <property type="entry name" value="Transcription_factor_GATA"/>
</dbReference>
<dbReference type="GO" id="GO:0008270">
    <property type="term" value="F:zinc ion binding"/>
    <property type="evidence" value="ECO:0007669"/>
    <property type="project" value="UniProtKB-KW"/>
</dbReference>
<keyword evidence="2" id="KW-0479">Metal-binding</keyword>
<keyword evidence="3" id="KW-0863">Zinc-finger</keyword>